<feature type="transmembrane region" description="Helical" evidence="7">
    <location>
        <begin position="201"/>
        <end position="223"/>
    </location>
</feature>
<keyword evidence="6 7" id="KW-0472">Membrane</keyword>
<name>A0A6L6XQL0_9ACTN</name>
<evidence type="ECO:0000256" key="2">
    <source>
        <dbReference type="ARBA" id="ARBA00007430"/>
    </source>
</evidence>
<evidence type="ECO:0000256" key="5">
    <source>
        <dbReference type="ARBA" id="ARBA00022989"/>
    </source>
</evidence>
<evidence type="ECO:0000256" key="7">
    <source>
        <dbReference type="SAM" id="Phobius"/>
    </source>
</evidence>
<dbReference type="PANTHER" id="PTHR30250:SF10">
    <property type="entry name" value="LIPOPOLYSACCHARIDE BIOSYNTHESIS PROTEIN WZXC"/>
    <property type="match status" value="1"/>
</dbReference>
<keyword evidence="3" id="KW-1003">Cell membrane</keyword>
<feature type="transmembrane region" description="Helical" evidence="7">
    <location>
        <begin position="381"/>
        <end position="401"/>
    </location>
</feature>
<evidence type="ECO:0000256" key="1">
    <source>
        <dbReference type="ARBA" id="ARBA00004651"/>
    </source>
</evidence>
<evidence type="ECO:0000256" key="4">
    <source>
        <dbReference type="ARBA" id="ARBA00022692"/>
    </source>
</evidence>
<evidence type="ECO:0000256" key="3">
    <source>
        <dbReference type="ARBA" id="ARBA00022475"/>
    </source>
</evidence>
<evidence type="ECO:0000313" key="9">
    <source>
        <dbReference type="Proteomes" id="UP000473525"/>
    </source>
</evidence>
<feature type="transmembrane region" description="Helical" evidence="7">
    <location>
        <begin position="355"/>
        <end position="375"/>
    </location>
</feature>
<reference evidence="8 9" key="1">
    <citation type="submission" date="2019-12" db="EMBL/GenBank/DDBJ databases">
        <authorList>
            <person name="Huq M.A."/>
        </authorList>
    </citation>
    <scope>NUCLEOTIDE SEQUENCE [LARGE SCALE GENOMIC DNA]</scope>
    <source>
        <strain evidence="8 9">MAH-18</strain>
    </source>
</reference>
<comment type="caution">
    <text evidence="8">The sequence shown here is derived from an EMBL/GenBank/DDBJ whole genome shotgun (WGS) entry which is preliminary data.</text>
</comment>
<gene>
    <name evidence="8" type="ORF">GON03_07800</name>
</gene>
<dbReference type="PANTHER" id="PTHR30250">
    <property type="entry name" value="PST FAMILY PREDICTED COLANIC ACID TRANSPORTER"/>
    <property type="match status" value="1"/>
</dbReference>
<evidence type="ECO:0000313" key="8">
    <source>
        <dbReference type="EMBL" id="MVQ49082.1"/>
    </source>
</evidence>
<feature type="transmembrane region" description="Helical" evidence="7">
    <location>
        <begin position="324"/>
        <end position="343"/>
    </location>
</feature>
<dbReference type="Proteomes" id="UP000473525">
    <property type="component" value="Unassembled WGS sequence"/>
</dbReference>
<evidence type="ECO:0000256" key="6">
    <source>
        <dbReference type="ARBA" id="ARBA00023136"/>
    </source>
</evidence>
<dbReference type="GO" id="GO:0005886">
    <property type="term" value="C:plasma membrane"/>
    <property type="evidence" value="ECO:0007669"/>
    <property type="project" value="UniProtKB-SubCell"/>
</dbReference>
<accession>A0A6L6XQL0</accession>
<organism evidence="8 9">
    <name type="scientific">Nocardioides agri</name>
    <dbReference type="NCBI Taxonomy" id="2682843"/>
    <lineage>
        <taxon>Bacteria</taxon>
        <taxon>Bacillati</taxon>
        <taxon>Actinomycetota</taxon>
        <taxon>Actinomycetes</taxon>
        <taxon>Propionibacteriales</taxon>
        <taxon>Nocardioidaceae</taxon>
        <taxon>Nocardioides</taxon>
    </lineage>
</organism>
<sequence>MGQRAGRGLGWALIGNLVFKAGSFAISLVLVRILVPHDFGLYAVALAANAFVIHVNDMGMIAATVQWRGRVEEMAATATTLAIGFSLGWYALFWMAAPVMADVAGSPEATPLIRLLTLTIVLDGISAVSVGVLQRRFQQDLLMKVIAIGFVFSAVLSVSLALAGAGAYSFVLGTLAQALVVTVLVLRTARVPFRLGFDRKIARRLISFGAPLAVGLGIESVLLYSDSVIVGHVLGTVVLGYYLLAFNISSWVPGLVGTAVRYVSIPAFSRLAEGETDDVAVGVQRTLPMMIAVVAPIAAGFVALSPSLVHVLYGADWAPAAEALRFLAFVMVARMFTALVFDIQTGLGNTQVSIWVNLVWLLALLPALWLGANAGGMQGAALGHAVVAFAVAIPVAAWMLHRAGVPMGPVLRKIGRPVLAGVAAGGVMAALAIPLESPIADLAVAGTAGGVVYLLVVVPASGRAACREQLRSVVAARRAVKA</sequence>
<dbReference type="Pfam" id="PF13440">
    <property type="entry name" value="Polysacc_synt_3"/>
    <property type="match status" value="1"/>
</dbReference>
<keyword evidence="4 7" id="KW-0812">Transmembrane</keyword>
<feature type="transmembrane region" description="Helical" evidence="7">
    <location>
        <begin position="145"/>
        <end position="164"/>
    </location>
</feature>
<feature type="transmembrane region" description="Helical" evidence="7">
    <location>
        <begin position="112"/>
        <end position="133"/>
    </location>
</feature>
<feature type="transmembrane region" description="Helical" evidence="7">
    <location>
        <begin position="413"/>
        <end position="433"/>
    </location>
</feature>
<dbReference type="InterPro" id="IPR050833">
    <property type="entry name" value="Poly_Biosynth_Transport"/>
</dbReference>
<dbReference type="AlphaFoldDB" id="A0A6L6XQL0"/>
<feature type="transmembrane region" description="Helical" evidence="7">
    <location>
        <begin position="229"/>
        <end position="252"/>
    </location>
</feature>
<feature type="transmembrane region" description="Helical" evidence="7">
    <location>
        <begin position="439"/>
        <end position="461"/>
    </location>
</feature>
<feature type="transmembrane region" description="Helical" evidence="7">
    <location>
        <begin position="41"/>
        <end position="62"/>
    </location>
</feature>
<comment type="subcellular location">
    <subcellularLocation>
        <location evidence="1">Cell membrane</location>
        <topology evidence="1">Multi-pass membrane protein</topology>
    </subcellularLocation>
</comment>
<dbReference type="EMBL" id="WSEK01000004">
    <property type="protein sequence ID" value="MVQ49082.1"/>
    <property type="molecule type" value="Genomic_DNA"/>
</dbReference>
<proteinExistence type="inferred from homology"/>
<keyword evidence="5 7" id="KW-1133">Transmembrane helix</keyword>
<keyword evidence="9" id="KW-1185">Reference proteome</keyword>
<comment type="similarity">
    <text evidence="2">Belongs to the polysaccharide synthase family.</text>
</comment>
<feature type="transmembrane region" description="Helical" evidence="7">
    <location>
        <begin position="12"/>
        <end position="35"/>
    </location>
</feature>
<feature type="transmembrane region" description="Helical" evidence="7">
    <location>
        <begin position="170"/>
        <end position="189"/>
    </location>
</feature>
<protein>
    <submittedName>
        <fullName evidence="8">Oligosaccharide flippase family protein</fullName>
    </submittedName>
</protein>
<feature type="transmembrane region" description="Helical" evidence="7">
    <location>
        <begin position="74"/>
        <end position="92"/>
    </location>
</feature>
<feature type="transmembrane region" description="Helical" evidence="7">
    <location>
        <begin position="291"/>
        <end position="312"/>
    </location>
</feature>